<comment type="caution">
    <text evidence="1">The sequence shown here is derived from an EMBL/GenBank/DDBJ whole genome shotgun (WGS) entry which is preliminary data.</text>
</comment>
<protein>
    <submittedName>
        <fullName evidence="1">Transposase</fullName>
    </submittedName>
</protein>
<accession>A0A1Q9H7F8</accession>
<dbReference type="Proteomes" id="UP000186905">
    <property type="component" value="Unassembled WGS sequence"/>
</dbReference>
<organism evidence="1 2">
    <name type="scientific">Photobacterium proteolyticum</name>
    <dbReference type="NCBI Taxonomy" id="1903952"/>
    <lineage>
        <taxon>Bacteria</taxon>
        <taxon>Pseudomonadati</taxon>
        <taxon>Pseudomonadota</taxon>
        <taxon>Gammaproteobacteria</taxon>
        <taxon>Vibrionales</taxon>
        <taxon>Vibrionaceae</taxon>
        <taxon>Photobacterium</taxon>
    </lineage>
</organism>
<dbReference type="NCBIfam" id="NF047593">
    <property type="entry name" value="IS66_ISAeme5_TnpA"/>
    <property type="match status" value="1"/>
</dbReference>
<keyword evidence="2" id="KW-1185">Reference proteome</keyword>
<proteinExistence type="predicted"/>
<dbReference type="RefSeq" id="WP_075761622.1">
    <property type="nucleotide sequence ID" value="NZ_MJIL01000018.1"/>
</dbReference>
<dbReference type="AlphaFoldDB" id="A0A1Q9H7F8"/>
<evidence type="ECO:0000313" key="1">
    <source>
        <dbReference type="EMBL" id="OLQ83798.1"/>
    </source>
</evidence>
<sequence length="107" mass="12198">MSKRRTDQEWQTLILEYENSTLTLKEFCKQHRLACSTFSAKRSLIKRAEGNAESGFVRAQVVESTTEYHFAKPVPANMTLSFNEVELSIPQGTPPEYLANLMRALQS</sequence>
<gene>
    <name evidence="1" type="ORF">BIT28_25155</name>
</gene>
<dbReference type="OrthoDB" id="5769209at2"/>
<dbReference type="STRING" id="1903952.BIT28_25155"/>
<dbReference type="EMBL" id="MJIL01000018">
    <property type="protein sequence ID" value="OLQ83798.1"/>
    <property type="molecule type" value="Genomic_DNA"/>
</dbReference>
<name>A0A1Q9H7F8_9GAMM</name>
<reference evidence="1 2" key="1">
    <citation type="submission" date="2016-09" db="EMBL/GenBank/DDBJ databases">
        <title>Photobacterium proteolyticum sp. nov. a protease producing bacterium isolated from ocean sediments of Laizhou Bay.</title>
        <authorList>
            <person name="Li Y."/>
        </authorList>
    </citation>
    <scope>NUCLEOTIDE SEQUENCE [LARGE SCALE GENOMIC DNA]</scope>
    <source>
        <strain evidence="1 2">13-12</strain>
    </source>
</reference>
<evidence type="ECO:0000313" key="2">
    <source>
        <dbReference type="Proteomes" id="UP000186905"/>
    </source>
</evidence>